<sequence length="42" mass="5323">MKFREGNLWLFYKKLEIFPKYCRLDVFYSKMLINGYFYLLKC</sequence>
<dbReference type="Proteomes" id="UP000004121">
    <property type="component" value="Unassembled WGS sequence"/>
</dbReference>
<name>C2KXW9_9FIRM</name>
<evidence type="ECO:0000313" key="1">
    <source>
        <dbReference type="EMBL" id="EEJ51422.1"/>
    </source>
</evidence>
<reference evidence="1 2" key="1">
    <citation type="submission" date="2009-04" db="EMBL/GenBank/DDBJ databases">
        <authorList>
            <person name="Qin X."/>
            <person name="Bachman B."/>
            <person name="Battles P."/>
            <person name="Bell A."/>
            <person name="Bess C."/>
            <person name="Bickham C."/>
            <person name="Chaboub L."/>
            <person name="Chen D."/>
            <person name="Coyle M."/>
            <person name="Deiros D.R."/>
            <person name="Dinh H."/>
            <person name="Forbes L."/>
            <person name="Fowler G."/>
            <person name="Francisco L."/>
            <person name="Fu Q."/>
            <person name="Gubbala S."/>
            <person name="Hale W."/>
            <person name="Han Y."/>
            <person name="Hemphill L."/>
            <person name="Highlander S.K."/>
            <person name="Hirani K."/>
            <person name="Hogues M."/>
            <person name="Jackson L."/>
            <person name="Jakkamsetti A."/>
            <person name="Javaid M."/>
            <person name="Jiang H."/>
            <person name="Korchina V."/>
            <person name="Kovar C."/>
            <person name="Lara F."/>
            <person name="Lee S."/>
            <person name="Mata R."/>
            <person name="Mathew T."/>
            <person name="Moen C."/>
            <person name="Morales K."/>
            <person name="Munidasa M."/>
            <person name="Nazareth L."/>
            <person name="Ngo R."/>
            <person name="Nguyen L."/>
            <person name="Okwuonu G."/>
            <person name="Ongeri F."/>
            <person name="Patil S."/>
            <person name="Petrosino J."/>
            <person name="Pham C."/>
            <person name="Pham P."/>
            <person name="Pu L.-L."/>
            <person name="Puazo M."/>
            <person name="Raj R."/>
            <person name="Reid J."/>
            <person name="Rouhana J."/>
            <person name="Saada N."/>
            <person name="Shang Y."/>
            <person name="Simmons D."/>
            <person name="Thornton R."/>
            <person name="Warren J."/>
            <person name="Weissenberger G."/>
            <person name="Zhang J."/>
            <person name="Zhang L."/>
            <person name="Zhou C."/>
            <person name="Zhu D."/>
            <person name="Muzny D."/>
            <person name="Worley K."/>
            <person name="Gibbs R."/>
        </authorList>
    </citation>
    <scope>NUCLEOTIDE SEQUENCE [LARGE SCALE GENOMIC DNA]</scope>
    <source>
        <strain evidence="1 2">F0268</strain>
    </source>
</reference>
<protein>
    <submittedName>
        <fullName evidence="1">Uncharacterized protein</fullName>
    </submittedName>
</protein>
<gene>
    <name evidence="1" type="ORF">HMPREF6123_1338</name>
</gene>
<dbReference type="HOGENOM" id="CLU_3254963_0_0_9"/>
<comment type="caution">
    <text evidence="1">The sequence shown here is derived from an EMBL/GenBank/DDBJ whole genome shotgun (WGS) entry which is preliminary data.</text>
</comment>
<accession>C2KXW9</accession>
<dbReference type="InParanoid" id="C2KXW9"/>
<dbReference type="AlphaFoldDB" id="C2KXW9"/>
<keyword evidence="2" id="KW-1185">Reference proteome</keyword>
<organism evidence="1 2">
    <name type="scientific">Oribacterium sinus F0268</name>
    <dbReference type="NCBI Taxonomy" id="585501"/>
    <lineage>
        <taxon>Bacteria</taxon>
        <taxon>Bacillati</taxon>
        <taxon>Bacillota</taxon>
        <taxon>Clostridia</taxon>
        <taxon>Lachnospirales</taxon>
        <taxon>Lachnospiraceae</taxon>
        <taxon>Oribacterium</taxon>
    </lineage>
</organism>
<dbReference type="EMBL" id="ACKX01000125">
    <property type="protein sequence ID" value="EEJ51422.1"/>
    <property type="molecule type" value="Genomic_DNA"/>
</dbReference>
<evidence type="ECO:0000313" key="2">
    <source>
        <dbReference type="Proteomes" id="UP000004121"/>
    </source>
</evidence>
<dbReference type="STRING" id="585501.HMPREF6123_1338"/>
<proteinExistence type="predicted"/>